<feature type="region of interest" description="Disordered" evidence="1">
    <location>
        <begin position="54"/>
        <end position="98"/>
    </location>
</feature>
<dbReference type="STRING" id="1855912.LuPra_04575"/>
<dbReference type="AlphaFoldDB" id="A0A143PRT7"/>
<protein>
    <submittedName>
        <fullName evidence="2">Uncharacterized protein</fullName>
    </submittedName>
</protein>
<reference evidence="2 3" key="1">
    <citation type="journal article" date="2016" name="Genome Announc.">
        <title>First Complete Genome Sequence of a Subdivision 6 Acidobacterium Strain.</title>
        <authorList>
            <person name="Huang S."/>
            <person name="Vieira S."/>
            <person name="Bunk B."/>
            <person name="Riedel T."/>
            <person name="Sproer C."/>
            <person name="Overmann J."/>
        </authorList>
    </citation>
    <scope>NUCLEOTIDE SEQUENCE [LARGE SCALE GENOMIC DNA]</scope>
    <source>
        <strain evidence="3">DSM 100886 HEG_-6_39</strain>
    </source>
</reference>
<sequence>MNPRERIGPSANLEDIEQFQRQRTEEEDEGVTYDDELDQKRVLDDALHDHDIADLPLQRAVDRDRPESRGNLPVGDEARGEKRRQQYKGGADLVSETD</sequence>
<evidence type="ECO:0000313" key="3">
    <source>
        <dbReference type="Proteomes" id="UP000076079"/>
    </source>
</evidence>
<dbReference type="Proteomes" id="UP000076079">
    <property type="component" value="Chromosome"/>
</dbReference>
<evidence type="ECO:0000313" key="2">
    <source>
        <dbReference type="EMBL" id="AMY11325.1"/>
    </source>
</evidence>
<accession>A0A143PRT7</accession>
<keyword evidence="3" id="KW-1185">Reference proteome</keyword>
<dbReference type="EMBL" id="CP015136">
    <property type="protein sequence ID" value="AMY11325.1"/>
    <property type="molecule type" value="Genomic_DNA"/>
</dbReference>
<gene>
    <name evidence="2" type="ORF">LuPra_04575</name>
</gene>
<name>A0A143PRT7_LUTPR</name>
<feature type="region of interest" description="Disordered" evidence="1">
    <location>
        <begin position="1"/>
        <end position="37"/>
    </location>
</feature>
<evidence type="ECO:0000256" key="1">
    <source>
        <dbReference type="SAM" id="MobiDB-lite"/>
    </source>
</evidence>
<dbReference type="KEGG" id="abac:LuPra_04575"/>
<proteinExistence type="predicted"/>
<organism evidence="2 3">
    <name type="scientific">Luteitalea pratensis</name>
    <dbReference type="NCBI Taxonomy" id="1855912"/>
    <lineage>
        <taxon>Bacteria</taxon>
        <taxon>Pseudomonadati</taxon>
        <taxon>Acidobacteriota</taxon>
        <taxon>Vicinamibacteria</taxon>
        <taxon>Vicinamibacterales</taxon>
        <taxon>Vicinamibacteraceae</taxon>
        <taxon>Luteitalea</taxon>
    </lineage>
</organism>
<feature type="compositionally biased region" description="Acidic residues" evidence="1">
    <location>
        <begin position="25"/>
        <end position="37"/>
    </location>
</feature>
<reference evidence="3" key="2">
    <citation type="submission" date="2016-04" db="EMBL/GenBank/DDBJ databases">
        <title>First Complete Genome Sequence of a Subdivision 6 Acidobacterium.</title>
        <authorList>
            <person name="Huang S."/>
            <person name="Vieira S."/>
            <person name="Bunk B."/>
            <person name="Riedel T."/>
            <person name="Sproeer C."/>
            <person name="Overmann J."/>
        </authorList>
    </citation>
    <scope>NUCLEOTIDE SEQUENCE [LARGE SCALE GENOMIC DNA]</scope>
    <source>
        <strain evidence="3">DSM 100886 HEG_-6_39</strain>
    </source>
</reference>